<dbReference type="InterPro" id="IPR050188">
    <property type="entry name" value="RluA_PseudoU_synthase"/>
</dbReference>
<feature type="domain" description="Pseudouridine synthase RsuA/RluA-like" evidence="12">
    <location>
        <begin position="43"/>
        <end position="208"/>
    </location>
</feature>
<dbReference type="AlphaFoldDB" id="A0A369J6K7"/>
<proteinExistence type="inferred from homology"/>
<evidence type="ECO:0000256" key="7">
    <source>
        <dbReference type="ARBA" id="ARBA00038947"/>
    </source>
</evidence>
<evidence type="ECO:0000256" key="10">
    <source>
        <dbReference type="ARBA" id="ARBA00041978"/>
    </source>
</evidence>
<keyword evidence="14" id="KW-1185">Reference proteome</keyword>
<evidence type="ECO:0000256" key="9">
    <source>
        <dbReference type="ARBA" id="ARBA00041561"/>
    </source>
</evidence>
<dbReference type="PANTHER" id="PTHR21600">
    <property type="entry name" value="MITOCHONDRIAL RNA PSEUDOURIDINE SYNTHASE"/>
    <property type="match status" value="1"/>
</dbReference>
<dbReference type="InterPro" id="IPR006224">
    <property type="entry name" value="PsdUridine_synth_RluA-like_CS"/>
</dbReference>
<protein>
    <recommendedName>
        <fullName evidence="8">21S rRNA pseudouridine(2819) synthase</fullName>
        <ecNumber evidence="7">5.4.99.43</ecNumber>
    </recommendedName>
    <alternativeName>
        <fullName evidence="10">Pseudouridine synthase 5</fullName>
    </alternativeName>
    <alternativeName>
        <fullName evidence="9">Pseudouridylate synthase PUS5</fullName>
    </alternativeName>
    <alternativeName>
        <fullName evidence="11">Uracil hydrolyase PUS5</fullName>
    </alternativeName>
</protein>
<keyword evidence="4" id="KW-0413">Isomerase</keyword>
<dbReference type="EMBL" id="LUEZ02000110">
    <property type="protein sequence ID" value="RDB17578.1"/>
    <property type="molecule type" value="Genomic_DNA"/>
</dbReference>
<reference evidence="13" key="1">
    <citation type="submission" date="2018-04" db="EMBL/GenBank/DDBJ databases">
        <title>Whole genome sequencing of Hypsizygus marmoreus.</title>
        <authorList>
            <person name="Choi I.-G."/>
            <person name="Min B."/>
            <person name="Kim J.-G."/>
            <person name="Kim S."/>
            <person name="Oh Y.-L."/>
            <person name="Kong W.-S."/>
            <person name="Park H."/>
            <person name="Jeong J."/>
            <person name="Song E.-S."/>
        </authorList>
    </citation>
    <scope>NUCLEOTIDE SEQUENCE [LARGE SCALE GENOMIC DNA]</scope>
    <source>
        <strain evidence="13">51987-8</strain>
    </source>
</reference>
<evidence type="ECO:0000259" key="12">
    <source>
        <dbReference type="Pfam" id="PF00849"/>
    </source>
</evidence>
<comment type="caution">
    <text evidence="13">The sequence shown here is derived from an EMBL/GenBank/DDBJ whole genome shotgun (WGS) entry which is preliminary data.</text>
</comment>
<evidence type="ECO:0000256" key="2">
    <source>
        <dbReference type="ARBA" id="ARBA00010876"/>
    </source>
</evidence>
<evidence type="ECO:0000256" key="5">
    <source>
        <dbReference type="ARBA" id="ARBA00036927"/>
    </source>
</evidence>
<dbReference type="OrthoDB" id="428658at2759"/>
<organism evidence="13 14">
    <name type="scientific">Hypsizygus marmoreus</name>
    <name type="common">White beech mushroom</name>
    <name type="synonym">Agaricus marmoreus</name>
    <dbReference type="NCBI Taxonomy" id="39966"/>
    <lineage>
        <taxon>Eukaryota</taxon>
        <taxon>Fungi</taxon>
        <taxon>Dikarya</taxon>
        <taxon>Basidiomycota</taxon>
        <taxon>Agaricomycotina</taxon>
        <taxon>Agaricomycetes</taxon>
        <taxon>Agaricomycetidae</taxon>
        <taxon>Agaricales</taxon>
        <taxon>Tricholomatineae</taxon>
        <taxon>Lyophyllaceae</taxon>
        <taxon>Hypsizygus</taxon>
    </lineage>
</organism>
<keyword evidence="3" id="KW-0496">Mitochondrion</keyword>
<dbReference type="InParanoid" id="A0A369J6K7"/>
<dbReference type="CDD" id="cd02869">
    <property type="entry name" value="PseudoU_synth_RluA_like"/>
    <property type="match status" value="1"/>
</dbReference>
<dbReference type="InterPro" id="IPR006145">
    <property type="entry name" value="PsdUridine_synth_RsuA/RluA"/>
</dbReference>
<evidence type="ECO:0000256" key="3">
    <source>
        <dbReference type="ARBA" id="ARBA00023128"/>
    </source>
</evidence>
<dbReference type="GO" id="GO:0003723">
    <property type="term" value="F:RNA binding"/>
    <property type="evidence" value="ECO:0007669"/>
    <property type="project" value="InterPro"/>
</dbReference>
<dbReference type="EC" id="5.4.99.43" evidence="7"/>
<comment type="function">
    <text evidence="6">Pseudouridylate synthase responsible for the pseudouridine-2819 formation in mitochondrial 21S rRNA. May modulate the efficiency or the fidelity of the mitochondrial translation machinery.</text>
</comment>
<dbReference type="SUPFAM" id="SSF55120">
    <property type="entry name" value="Pseudouridine synthase"/>
    <property type="match status" value="1"/>
</dbReference>
<evidence type="ECO:0000256" key="6">
    <source>
        <dbReference type="ARBA" id="ARBA00037513"/>
    </source>
</evidence>
<dbReference type="STRING" id="39966.A0A369J6K7"/>
<accession>A0A369J6K7</accession>
<dbReference type="PROSITE" id="PS01129">
    <property type="entry name" value="PSI_RLU"/>
    <property type="match status" value="1"/>
</dbReference>
<comment type="similarity">
    <text evidence="2">Belongs to the pseudouridine synthase RluA family.</text>
</comment>
<dbReference type="GO" id="GO:0000455">
    <property type="term" value="P:enzyme-directed rRNA pseudouridine synthesis"/>
    <property type="evidence" value="ECO:0007669"/>
    <property type="project" value="TreeGrafter"/>
</dbReference>
<evidence type="ECO:0000313" key="13">
    <source>
        <dbReference type="EMBL" id="RDB17578.1"/>
    </source>
</evidence>
<comment type="catalytic activity">
    <reaction evidence="5">
        <text>uridine(2819) in 21S rRNA = pseudouridine(2819) in 21S rRNA</text>
        <dbReference type="Rhea" id="RHEA:42556"/>
        <dbReference type="Rhea" id="RHEA-COMP:10113"/>
        <dbReference type="Rhea" id="RHEA-COMP:10114"/>
        <dbReference type="ChEBI" id="CHEBI:65314"/>
        <dbReference type="ChEBI" id="CHEBI:65315"/>
        <dbReference type="EC" id="5.4.99.43"/>
    </reaction>
</comment>
<dbReference type="Pfam" id="PF00849">
    <property type="entry name" value="PseudoU_synth_2"/>
    <property type="match status" value="1"/>
</dbReference>
<dbReference type="InterPro" id="IPR020103">
    <property type="entry name" value="PsdUridine_synth_cat_dom_sf"/>
</dbReference>
<evidence type="ECO:0000256" key="11">
    <source>
        <dbReference type="ARBA" id="ARBA00042700"/>
    </source>
</evidence>
<comment type="subcellular location">
    <subcellularLocation>
        <location evidence="1">Mitochondrion</location>
    </subcellularLocation>
</comment>
<evidence type="ECO:0000256" key="8">
    <source>
        <dbReference type="ARBA" id="ARBA00040626"/>
    </source>
</evidence>
<dbReference type="GO" id="GO:0160143">
    <property type="term" value="F:21S rRNA pseudouridine(2819) synthase activity"/>
    <property type="evidence" value="ECO:0007669"/>
    <property type="project" value="UniProtKB-EC"/>
</dbReference>
<evidence type="ECO:0000313" key="14">
    <source>
        <dbReference type="Proteomes" id="UP000076154"/>
    </source>
</evidence>
<gene>
    <name evidence="13" type="primary">rluD</name>
    <name evidence="13" type="ORF">Hypma_001023</name>
</gene>
<evidence type="ECO:0000256" key="1">
    <source>
        <dbReference type="ARBA" id="ARBA00004173"/>
    </source>
</evidence>
<dbReference type="PANTHER" id="PTHR21600:SF81">
    <property type="entry name" value="21S RRNA PSEUDOURIDINE(2819) SYNTHASE"/>
    <property type="match status" value="1"/>
</dbReference>
<sequence>MFAPFGPVLVLPIGMNPTLSLRTLKAGRTAIPRNPALYVDRGIVVLNKPAGIVCQFQSTERGKPIPTEVRKDGYDLNGLLIGLQEALPLDRRPFPVHRLDKGTTGALVFARSLSQAHELSKQFQTGTVEKTYLALVRGGVKSFPDSHGRIDSPIQYCDGRASLDDSHDSKPSITEWELVNYSPNAPLSLLRFKLLTGHKHQLRVHAAHCLNAPILGDTLYSTKPVSDAITRITKIPVDRIFLHSSQLSLFRYRPTGPRKRFRLGISAPLPEDFLKICIDAGIKVDPVEAKGGLTINGKLVEDGIVPEIDGHWIPNDERSRE</sequence>
<name>A0A369J6K7_HYPMA</name>
<dbReference type="Proteomes" id="UP000076154">
    <property type="component" value="Unassembled WGS sequence"/>
</dbReference>
<dbReference type="GO" id="GO:0005739">
    <property type="term" value="C:mitochondrion"/>
    <property type="evidence" value="ECO:0007669"/>
    <property type="project" value="UniProtKB-SubCell"/>
</dbReference>
<evidence type="ECO:0000256" key="4">
    <source>
        <dbReference type="ARBA" id="ARBA00023235"/>
    </source>
</evidence>
<dbReference type="Gene3D" id="3.30.2350.10">
    <property type="entry name" value="Pseudouridine synthase"/>
    <property type="match status" value="1"/>
</dbReference>